<organism evidence="1 2">
    <name type="scientific">Candidatus Termititenax dinenymphae</name>
    <dbReference type="NCBI Taxonomy" id="2218523"/>
    <lineage>
        <taxon>Bacteria</taxon>
        <taxon>Bacillati</taxon>
        <taxon>Candidatus Margulisiibacteriota</taxon>
        <taxon>Candidatus Termititenacia</taxon>
        <taxon>Candidatus Termititenacales</taxon>
        <taxon>Candidatus Termititenacaceae</taxon>
        <taxon>Candidatus Termititenax</taxon>
    </lineage>
</organism>
<proteinExistence type="predicted"/>
<comment type="caution">
    <text evidence="1">The sequence shown here is derived from an EMBL/GenBank/DDBJ whole genome shotgun (WGS) entry which is preliminary data.</text>
</comment>
<evidence type="ECO:0000313" key="1">
    <source>
        <dbReference type="EMBL" id="GBR77666.1"/>
    </source>
</evidence>
<gene>
    <name evidence="1" type="ORF">RDn1_325</name>
</gene>
<dbReference type="AlphaFoldDB" id="A0A388TKX5"/>
<sequence>MFGAALSTLTTTAKTVVGAINELVTSIGGKQNKIAAGTAGNVVTYSGTEGSVESLAVDNTSGGTASSTSLITSGAVRAARGAANGVAPLGADSKVPLANLPEISGGGSGLDQSLQNIVNEQNGMSAVPQTTGMHDSFMADENVVFNLNSNYSQGATTISLSIVQPENIG</sequence>
<feature type="non-terminal residue" evidence="1">
    <location>
        <position position="169"/>
    </location>
</feature>
<dbReference type="Proteomes" id="UP000282196">
    <property type="component" value="Unassembled WGS sequence"/>
</dbReference>
<evidence type="ECO:0000313" key="2">
    <source>
        <dbReference type="Proteomes" id="UP000282196"/>
    </source>
</evidence>
<protein>
    <submittedName>
        <fullName evidence="1">Uncharacterized protein</fullName>
    </submittedName>
</protein>
<name>A0A388TKX5_9BACT</name>
<reference evidence="1 2" key="1">
    <citation type="journal article" date="2019" name="ISME J.">
        <title>Genome analyses of uncultured TG2/ZB3 bacteria in 'Margulisbacteria' specifically attached to ectosymbiotic spirochetes of protists in the termite gut.</title>
        <authorList>
            <person name="Utami Y.D."/>
            <person name="Kuwahara H."/>
            <person name="Igai K."/>
            <person name="Murakami T."/>
            <person name="Sugaya K."/>
            <person name="Morikawa T."/>
            <person name="Nagura Y."/>
            <person name="Yuki M."/>
            <person name="Deevong P."/>
            <person name="Inoue T."/>
            <person name="Kihara K."/>
            <person name="Lo N."/>
            <person name="Yamada A."/>
            <person name="Ohkuma M."/>
            <person name="Hongoh Y."/>
        </authorList>
    </citation>
    <scope>NUCLEOTIDE SEQUENCE [LARGE SCALE GENOMIC DNA]</scope>
    <source>
        <strain evidence="1">RsDinE6-01</strain>
    </source>
</reference>
<keyword evidence="2" id="KW-1185">Reference proteome</keyword>
<accession>A0A388TKX5</accession>
<dbReference type="EMBL" id="BGZP01000017">
    <property type="protein sequence ID" value="GBR77666.1"/>
    <property type="molecule type" value="Genomic_DNA"/>
</dbReference>